<sequence length="55" mass="6009">MAKNNFSGGNMDWSMPENNSHIVSQSTANMRISVTPAATVTVPFSIFYGPQIITF</sequence>
<dbReference type="Proteomes" id="UP001202248">
    <property type="component" value="Unassembled WGS sequence"/>
</dbReference>
<proteinExistence type="predicted"/>
<protein>
    <submittedName>
        <fullName evidence="1">Uncharacterized protein</fullName>
    </submittedName>
</protein>
<reference evidence="1 2" key="1">
    <citation type="submission" date="2022-02" db="EMBL/GenBank/DDBJ databases">
        <authorList>
            <person name="Min J."/>
        </authorList>
    </citation>
    <scope>NUCLEOTIDE SEQUENCE [LARGE SCALE GENOMIC DNA]</scope>
    <source>
        <strain evidence="1 2">GR10-1</strain>
    </source>
</reference>
<organism evidence="1 2">
    <name type="scientific">Niabella ginsengisoli</name>
    <dbReference type="NCBI Taxonomy" id="522298"/>
    <lineage>
        <taxon>Bacteria</taxon>
        <taxon>Pseudomonadati</taxon>
        <taxon>Bacteroidota</taxon>
        <taxon>Chitinophagia</taxon>
        <taxon>Chitinophagales</taxon>
        <taxon>Chitinophagaceae</taxon>
        <taxon>Niabella</taxon>
    </lineage>
</organism>
<evidence type="ECO:0000313" key="1">
    <source>
        <dbReference type="EMBL" id="MCH5597032.1"/>
    </source>
</evidence>
<name>A0ABS9SF88_9BACT</name>
<gene>
    <name evidence="1" type="ORF">MKP09_03420</name>
</gene>
<evidence type="ECO:0000313" key="2">
    <source>
        <dbReference type="Proteomes" id="UP001202248"/>
    </source>
</evidence>
<keyword evidence="2" id="KW-1185">Reference proteome</keyword>
<accession>A0ABS9SF88</accession>
<dbReference type="EMBL" id="JAKWBL010000001">
    <property type="protein sequence ID" value="MCH5597032.1"/>
    <property type="molecule type" value="Genomic_DNA"/>
</dbReference>
<comment type="caution">
    <text evidence="1">The sequence shown here is derived from an EMBL/GenBank/DDBJ whole genome shotgun (WGS) entry which is preliminary data.</text>
</comment>